<dbReference type="FunFam" id="3.30.160.60:FF:000130">
    <property type="entry name" value="Spalt-like transcription factor 4"/>
    <property type="match status" value="1"/>
</dbReference>
<dbReference type="SMART" id="SM00355">
    <property type="entry name" value="ZnF_C2H2"/>
    <property type="match status" value="3"/>
</dbReference>
<feature type="domain" description="C2H2-type" evidence="11">
    <location>
        <begin position="153"/>
        <end position="181"/>
    </location>
</feature>
<name>A0A9Q0E1H1_9TELE</name>
<keyword evidence="13" id="KW-1185">Reference proteome</keyword>
<sequence length="201" mass="21664">MSSGGGVASDGSVTLTLAEAQGMLEGVTLNLNHQGPGFPGVLSDVGLQGSSSGSVQPILLLVEDGPGLEAAVKQGEGEESQLRNQCFYCSQMCHNANALRRHCKQTHGKDRCHVCRVCAKAFKRATHLKCDKAFNQKSALQVHMVKHTGNKPFKCDVCSIRFTQKSNMKHHMKRTHGYGEPGGGRGERRRVCVCVCVTLAT</sequence>
<keyword evidence="4 10" id="KW-0863">Zinc-finger</keyword>
<dbReference type="PANTHER" id="PTHR24388:SF54">
    <property type="entry name" value="PROTEIN ESCARGOT"/>
    <property type="match status" value="1"/>
</dbReference>
<evidence type="ECO:0000256" key="9">
    <source>
        <dbReference type="ARBA" id="ARBA00023242"/>
    </source>
</evidence>
<dbReference type="GO" id="GO:0008270">
    <property type="term" value="F:zinc ion binding"/>
    <property type="evidence" value="ECO:0007669"/>
    <property type="project" value="UniProtKB-KW"/>
</dbReference>
<evidence type="ECO:0000256" key="8">
    <source>
        <dbReference type="ARBA" id="ARBA00023163"/>
    </source>
</evidence>
<comment type="subcellular location">
    <subcellularLocation>
        <location evidence="1">Nucleus</location>
    </subcellularLocation>
</comment>
<dbReference type="AlphaFoldDB" id="A0A9Q0E1H1"/>
<dbReference type="InterPro" id="IPR050527">
    <property type="entry name" value="Snail/Krueppel_Znf"/>
</dbReference>
<dbReference type="GO" id="GO:0005634">
    <property type="term" value="C:nucleus"/>
    <property type="evidence" value="ECO:0007669"/>
    <property type="project" value="UniProtKB-SubCell"/>
</dbReference>
<keyword evidence="3" id="KW-0677">Repeat</keyword>
<organism evidence="12 13">
    <name type="scientific">Muraenolepis orangiensis</name>
    <name type="common">Patagonian moray cod</name>
    <dbReference type="NCBI Taxonomy" id="630683"/>
    <lineage>
        <taxon>Eukaryota</taxon>
        <taxon>Metazoa</taxon>
        <taxon>Chordata</taxon>
        <taxon>Craniata</taxon>
        <taxon>Vertebrata</taxon>
        <taxon>Euteleostomi</taxon>
        <taxon>Actinopterygii</taxon>
        <taxon>Neopterygii</taxon>
        <taxon>Teleostei</taxon>
        <taxon>Neoteleostei</taxon>
        <taxon>Acanthomorphata</taxon>
        <taxon>Zeiogadaria</taxon>
        <taxon>Gadariae</taxon>
        <taxon>Gadiformes</taxon>
        <taxon>Muraenolepidoidei</taxon>
        <taxon>Muraenolepididae</taxon>
        <taxon>Muraenolepis</taxon>
    </lineage>
</organism>
<dbReference type="InterPro" id="IPR036236">
    <property type="entry name" value="Znf_C2H2_sf"/>
</dbReference>
<keyword evidence="2" id="KW-0479">Metal-binding</keyword>
<keyword evidence="8" id="KW-0804">Transcription</keyword>
<proteinExistence type="predicted"/>
<protein>
    <recommendedName>
        <fullName evidence="11">C2H2-type domain-containing protein</fullName>
    </recommendedName>
</protein>
<dbReference type="InterPro" id="IPR013087">
    <property type="entry name" value="Znf_C2H2_type"/>
</dbReference>
<feature type="domain" description="C2H2-type" evidence="11">
    <location>
        <begin position="116"/>
        <end position="152"/>
    </location>
</feature>
<evidence type="ECO:0000256" key="1">
    <source>
        <dbReference type="ARBA" id="ARBA00004123"/>
    </source>
</evidence>
<keyword evidence="9" id="KW-0539">Nucleus</keyword>
<evidence type="ECO:0000256" key="10">
    <source>
        <dbReference type="PROSITE-ProRule" id="PRU00042"/>
    </source>
</evidence>
<gene>
    <name evidence="12" type="ORF">NHX12_001124</name>
</gene>
<evidence type="ECO:0000256" key="6">
    <source>
        <dbReference type="ARBA" id="ARBA00023015"/>
    </source>
</evidence>
<evidence type="ECO:0000313" key="12">
    <source>
        <dbReference type="EMBL" id="KAJ3597601.1"/>
    </source>
</evidence>
<dbReference type="Pfam" id="PF00096">
    <property type="entry name" value="zf-C2H2"/>
    <property type="match status" value="2"/>
</dbReference>
<reference evidence="12" key="1">
    <citation type="submission" date="2022-07" db="EMBL/GenBank/DDBJ databases">
        <title>Chromosome-level genome of Muraenolepis orangiensis.</title>
        <authorList>
            <person name="Kim J."/>
        </authorList>
    </citation>
    <scope>NUCLEOTIDE SEQUENCE</scope>
    <source>
        <strain evidence="12">KU_S4_2022</strain>
        <tissue evidence="12">Muscle</tissue>
    </source>
</reference>
<dbReference type="FunFam" id="3.30.160.60:FF:001228">
    <property type="entry name" value="Zinc finger protein 236"/>
    <property type="match status" value="1"/>
</dbReference>
<evidence type="ECO:0000256" key="4">
    <source>
        <dbReference type="ARBA" id="ARBA00022771"/>
    </source>
</evidence>
<dbReference type="EMBL" id="JANIIK010000109">
    <property type="protein sequence ID" value="KAJ3597601.1"/>
    <property type="molecule type" value="Genomic_DNA"/>
</dbReference>
<evidence type="ECO:0000256" key="7">
    <source>
        <dbReference type="ARBA" id="ARBA00023125"/>
    </source>
</evidence>
<evidence type="ECO:0000256" key="2">
    <source>
        <dbReference type="ARBA" id="ARBA00022723"/>
    </source>
</evidence>
<dbReference type="OrthoDB" id="8113227at2759"/>
<dbReference type="PANTHER" id="PTHR24388">
    <property type="entry name" value="ZINC FINGER PROTEIN"/>
    <property type="match status" value="1"/>
</dbReference>
<comment type="caution">
    <text evidence="12">The sequence shown here is derived from an EMBL/GenBank/DDBJ whole genome shotgun (WGS) entry which is preliminary data.</text>
</comment>
<dbReference type="GO" id="GO:0000981">
    <property type="term" value="F:DNA-binding transcription factor activity, RNA polymerase II-specific"/>
    <property type="evidence" value="ECO:0007669"/>
    <property type="project" value="TreeGrafter"/>
</dbReference>
<accession>A0A9Q0E1H1</accession>
<dbReference type="GO" id="GO:0000978">
    <property type="term" value="F:RNA polymerase II cis-regulatory region sequence-specific DNA binding"/>
    <property type="evidence" value="ECO:0007669"/>
    <property type="project" value="TreeGrafter"/>
</dbReference>
<keyword evidence="5" id="KW-0862">Zinc</keyword>
<dbReference type="Gene3D" id="3.30.160.60">
    <property type="entry name" value="Classic Zinc Finger"/>
    <property type="match status" value="2"/>
</dbReference>
<evidence type="ECO:0000259" key="11">
    <source>
        <dbReference type="PROSITE" id="PS50157"/>
    </source>
</evidence>
<evidence type="ECO:0000256" key="3">
    <source>
        <dbReference type="ARBA" id="ARBA00022737"/>
    </source>
</evidence>
<keyword evidence="6" id="KW-0805">Transcription regulation</keyword>
<evidence type="ECO:0000313" key="13">
    <source>
        <dbReference type="Proteomes" id="UP001148018"/>
    </source>
</evidence>
<dbReference type="SUPFAM" id="SSF57667">
    <property type="entry name" value="beta-beta-alpha zinc fingers"/>
    <property type="match status" value="1"/>
</dbReference>
<evidence type="ECO:0000256" key="5">
    <source>
        <dbReference type="ARBA" id="ARBA00022833"/>
    </source>
</evidence>
<dbReference type="PROSITE" id="PS00028">
    <property type="entry name" value="ZINC_FINGER_C2H2_1"/>
    <property type="match status" value="2"/>
</dbReference>
<dbReference type="Proteomes" id="UP001148018">
    <property type="component" value="Unassembled WGS sequence"/>
</dbReference>
<keyword evidence="7" id="KW-0238">DNA-binding</keyword>
<dbReference type="PROSITE" id="PS50157">
    <property type="entry name" value="ZINC_FINGER_C2H2_2"/>
    <property type="match status" value="2"/>
</dbReference>